<evidence type="ECO:0000313" key="2">
    <source>
        <dbReference type="Proteomes" id="UP000004846"/>
    </source>
</evidence>
<reference evidence="1 2" key="1">
    <citation type="submission" date="2010-07" db="EMBL/GenBank/DDBJ databases">
        <authorList>
            <person name="Sid Ahmed O."/>
        </authorList>
    </citation>
    <scope>NUCLEOTIDE SEQUENCE [LARGE SCALE GENOMIC DNA]</scope>
    <source>
        <strain evidence="1 2">TX4248</strain>
    </source>
</reference>
<sequence>MILEELKFTTPKQKELFKSIVEDKRRLLDNEIEKLYEQYFKPADSRKIENLINVKMEAE</sequence>
<dbReference type="HOGENOM" id="CLU_2953251_0_0_9"/>
<accession>A0A125W4V5</accession>
<gene>
    <name evidence="1" type="ORF">HMPREF9498_02068</name>
</gene>
<dbReference type="AlphaFoldDB" id="A0A125W4V5"/>
<dbReference type="EMBL" id="AEBR01000067">
    <property type="protein sequence ID" value="EFM82341.1"/>
    <property type="molecule type" value="Genomic_DNA"/>
</dbReference>
<comment type="caution">
    <text evidence="1">The sequence shown here is derived from an EMBL/GenBank/DDBJ whole genome shotgun (WGS) entry which is preliminary data.</text>
</comment>
<protein>
    <submittedName>
        <fullName evidence="1">Uncharacterized protein</fullName>
    </submittedName>
</protein>
<proteinExistence type="predicted"/>
<dbReference type="Proteomes" id="UP000004846">
    <property type="component" value="Unassembled WGS sequence"/>
</dbReference>
<organism evidence="1 2">
    <name type="scientific">Enterococcus faecalis TX4248</name>
    <dbReference type="NCBI Taxonomy" id="749495"/>
    <lineage>
        <taxon>Bacteria</taxon>
        <taxon>Bacillati</taxon>
        <taxon>Bacillota</taxon>
        <taxon>Bacilli</taxon>
        <taxon>Lactobacillales</taxon>
        <taxon>Enterococcaceae</taxon>
        <taxon>Enterococcus</taxon>
    </lineage>
</organism>
<evidence type="ECO:0000313" key="1">
    <source>
        <dbReference type="EMBL" id="EFM82341.1"/>
    </source>
</evidence>
<dbReference type="RefSeq" id="WP_002402365.1">
    <property type="nucleotide sequence ID" value="NZ_GL454464.1"/>
</dbReference>
<name>A0A125W4V5_ENTFL</name>